<accession>A0ABT9QAF2</accession>
<keyword evidence="2" id="KW-1185">Reference proteome</keyword>
<sequence length="42" mass="4723">MMRIETSISLREVAFHVLASGVDPVPTMLTWGWPFWMAETGA</sequence>
<dbReference type="EMBL" id="JAUSQU010000001">
    <property type="protein sequence ID" value="MDP9843747.1"/>
    <property type="molecule type" value="Genomic_DNA"/>
</dbReference>
<comment type="caution">
    <text evidence="1">The sequence shown here is derived from an EMBL/GenBank/DDBJ whole genome shotgun (WGS) entry which is preliminary data.</text>
</comment>
<reference evidence="1 2" key="1">
    <citation type="submission" date="2023-07" db="EMBL/GenBank/DDBJ databases">
        <title>Sequencing the genomes of 1000 actinobacteria strains.</title>
        <authorList>
            <person name="Klenk H.-P."/>
        </authorList>
    </citation>
    <scope>NUCLEOTIDE SEQUENCE [LARGE SCALE GENOMIC DNA]</scope>
    <source>
        <strain evidence="1 2">DSM 46740</strain>
    </source>
</reference>
<gene>
    <name evidence="1" type="ORF">J2853_002958</name>
</gene>
<proteinExistence type="predicted"/>
<name>A0ABT9QAF2_9ACTN</name>
<dbReference type="RefSeq" id="WP_307558079.1">
    <property type="nucleotide sequence ID" value="NZ_JAUSQU010000001.1"/>
</dbReference>
<protein>
    <submittedName>
        <fullName evidence="1">Uncharacterized protein</fullName>
    </submittedName>
</protein>
<evidence type="ECO:0000313" key="1">
    <source>
        <dbReference type="EMBL" id="MDP9843747.1"/>
    </source>
</evidence>
<dbReference type="Proteomes" id="UP001225356">
    <property type="component" value="Unassembled WGS sequence"/>
</dbReference>
<organism evidence="1 2">
    <name type="scientific">Streptosporangium lutulentum</name>
    <dbReference type="NCBI Taxonomy" id="1461250"/>
    <lineage>
        <taxon>Bacteria</taxon>
        <taxon>Bacillati</taxon>
        <taxon>Actinomycetota</taxon>
        <taxon>Actinomycetes</taxon>
        <taxon>Streptosporangiales</taxon>
        <taxon>Streptosporangiaceae</taxon>
        <taxon>Streptosporangium</taxon>
    </lineage>
</organism>
<evidence type="ECO:0000313" key="2">
    <source>
        <dbReference type="Proteomes" id="UP001225356"/>
    </source>
</evidence>